<dbReference type="GO" id="GO:0005737">
    <property type="term" value="C:cytoplasm"/>
    <property type="evidence" value="ECO:0007669"/>
    <property type="project" value="TreeGrafter"/>
</dbReference>
<evidence type="ECO:0000256" key="6">
    <source>
        <dbReference type="ARBA" id="ARBA00022840"/>
    </source>
</evidence>
<dbReference type="Proteomes" id="UP000218334">
    <property type="component" value="Unassembled WGS sequence"/>
</dbReference>
<reference evidence="11" key="1">
    <citation type="journal article" date="2017" name="Nat. Ecol. Evol.">
        <title>Genome expansion and lineage-specific genetic innovations in the forest pathogenic fungi Armillaria.</title>
        <authorList>
            <person name="Sipos G."/>
            <person name="Prasanna A.N."/>
            <person name="Walter M.C."/>
            <person name="O'Connor E."/>
            <person name="Balint B."/>
            <person name="Krizsan K."/>
            <person name="Kiss B."/>
            <person name="Hess J."/>
            <person name="Varga T."/>
            <person name="Slot J."/>
            <person name="Riley R."/>
            <person name="Boka B."/>
            <person name="Rigling D."/>
            <person name="Barry K."/>
            <person name="Lee J."/>
            <person name="Mihaltcheva S."/>
            <person name="LaButti K."/>
            <person name="Lipzen A."/>
            <person name="Waldron R."/>
            <person name="Moloney N.M."/>
            <person name="Sperisen C."/>
            <person name="Kredics L."/>
            <person name="Vagvoelgyi C."/>
            <person name="Patrignani A."/>
            <person name="Fitzpatrick D."/>
            <person name="Nagy I."/>
            <person name="Doyle S."/>
            <person name="Anderson J.B."/>
            <person name="Grigoriev I.V."/>
            <person name="Gueldener U."/>
            <person name="Muensterkoetter M."/>
            <person name="Nagy L.G."/>
        </authorList>
    </citation>
    <scope>NUCLEOTIDE SEQUENCE [LARGE SCALE GENOMIC DNA]</scope>
    <source>
        <strain evidence="11">28-4</strain>
    </source>
</reference>
<evidence type="ECO:0000256" key="8">
    <source>
        <dbReference type="ARBA" id="ARBA00048679"/>
    </source>
</evidence>
<dbReference type="PROSITE" id="PS50011">
    <property type="entry name" value="PROTEIN_KINASE_DOM"/>
    <property type="match status" value="1"/>
</dbReference>
<dbReference type="GO" id="GO:0005524">
    <property type="term" value="F:ATP binding"/>
    <property type="evidence" value="ECO:0007669"/>
    <property type="project" value="UniProtKB-KW"/>
</dbReference>
<comment type="catalytic activity">
    <reaction evidence="8">
        <text>L-seryl-[protein] + ATP = O-phospho-L-seryl-[protein] + ADP + H(+)</text>
        <dbReference type="Rhea" id="RHEA:17989"/>
        <dbReference type="Rhea" id="RHEA-COMP:9863"/>
        <dbReference type="Rhea" id="RHEA-COMP:11604"/>
        <dbReference type="ChEBI" id="CHEBI:15378"/>
        <dbReference type="ChEBI" id="CHEBI:29999"/>
        <dbReference type="ChEBI" id="CHEBI:30616"/>
        <dbReference type="ChEBI" id="CHEBI:83421"/>
        <dbReference type="ChEBI" id="CHEBI:456216"/>
        <dbReference type="EC" id="2.7.11.1"/>
    </reaction>
</comment>
<dbReference type="SUPFAM" id="SSF56112">
    <property type="entry name" value="Protein kinase-like (PK-like)"/>
    <property type="match status" value="1"/>
</dbReference>
<dbReference type="STRING" id="1076256.A0A2H3AV40"/>
<dbReference type="InterPro" id="IPR011009">
    <property type="entry name" value="Kinase-like_dom_sf"/>
</dbReference>
<comment type="catalytic activity">
    <reaction evidence="7">
        <text>L-threonyl-[protein] + ATP = O-phospho-L-threonyl-[protein] + ADP + H(+)</text>
        <dbReference type="Rhea" id="RHEA:46608"/>
        <dbReference type="Rhea" id="RHEA-COMP:11060"/>
        <dbReference type="Rhea" id="RHEA-COMP:11605"/>
        <dbReference type="ChEBI" id="CHEBI:15378"/>
        <dbReference type="ChEBI" id="CHEBI:30013"/>
        <dbReference type="ChEBI" id="CHEBI:30616"/>
        <dbReference type="ChEBI" id="CHEBI:61977"/>
        <dbReference type="ChEBI" id="CHEBI:456216"/>
        <dbReference type="EC" id="2.7.11.1"/>
    </reaction>
</comment>
<dbReference type="EMBL" id="KZ293484">
    <property type="protein sequence ID" value="PBK60604.1"/>
    <property type="molecule type" value="Genomic_DNA"/>
</dbReference>
<dbReference type="InterPro" id="IPR000719">
    <property type="entry name" value="Prot_kinase_dom"/>
</dbReference>
<evidence type="ECO:0000256" key="1">
    <source>
        <dbReference type="ARBA" id="ARBA00008874"/>
    </source>
</evidence>
<sequence length="136" mass="14938">WIYMDYVSGGTLAGLSASVKLLEADVKVLIRHVLDGLIFLHHWTIVHGNIKGSNLFITLEGCVKTGDLGCATVIDPGMTRVLSCSSSPCFMSPETLFSDHYDEKTDIWSLGVVIIELLKQGHPWAKNIPGRIILMV</sequence>
<comment type="similarity">
    <text evidence="1">Belongs to the protein kinase superfamily. STE Ser/Thr protein kinase family. STE20 subfamily.</text>
</comment>
<evidence type="ECO:0000256" key="4">
    <source>
        <dbReference type="ARBA" id="ARBA00022741"/>
    </source>
</evidence>
<keyword evidence="2" id="KW-0723">Serine/threonine-protein kinase</keyword>
<dbReference type="SMART" id="SM00220">
    <property type="entry name" value="S_TKc"/>
    <property type="match status" value="1"/>
</dbReference>
<gene>
    <name evidence="10" type="ORF">ARMSODRAFT_869412</name>
</gene>
<dbReference type="InterPro" id="IPR050629">
    <property type="entry name" value="STE20/SPS1-PAK"/>
</dbReference>
<keyword evidence="5 10" id="KW-0418">Kinase</keyword>
<accession>A0A2H3AV40</accession>
<dbReference type="Pfam" id="PF00069">
    <property type="entry name" value="Pkinase"/>
    <property type="match status" value="1"/>
</dbReference>
<dbReference type="PANTHER" id="PTHR48012:SF10">
    <property type="entry name" value="FI20177P1"/>
    <property type="match status" value="1"/>
</dbReference>
<dbReference type="Gene3D" id="1.10.510.10">
    <property type="entry name" value="Transferase(Phosphotransferase) domain 1"/>
    <property type="match status" value="1"/>
</dbReference>
<keyword evidence="6" id="KW-0067">ATP-binding</keyword>
<keyword evidence="11" id="KW-1185">Reference proteome</keyword>
<dbReference type="GO" id="GO:0004674">
    <property type="term" value="F:protein serine/threonine kinase activity"/>
    <property type="evidence" value="ECO:0007669"/>
    <property type="project" value="UniProtKB-KW"/>
</dbReference>
<keyword evidence="3" id="KW-0808">Transferase</keyword>
<feature type="non-terminal residue" evidence="10">
    <location>
        <position position="1"/>
    </location>
</feature>
<evidence type="ECO:0000256" key="7">
    <source>
        <dbReference type="ARBA" id="ARBA00047899"/>
    </source>
</evidence>
<evidence type="ECO:0000259" key="9">
    <source>
        <dbReference type="PROSITE" id="PS50011"/>
    </source>
</evidence>
<name>A0A2H3AV40_9AGAR</name>
<dbReference type="AlphaFoldDB" id="A0A2H3AV40"/>
<evidence type="ECO:0000313" key="11">
    <source>
        <dbReference type="Proteomes" id="UP000218334"/>
    </source>
</evidence>
<dbReference type="PANTHER" id="PTHR48012">
    <property type="entry name" value="STERILE20-LIKE KINASE, ISOFORM B-RELATED"/>
    <property type="match status" value="1"/>
</dbReference>
<proteinExistence type="inferred from homology"/>
<feature type="non-terminal residue" evidence="10">
    <location>
        <position position="136"/>
    </location>
</feature>
<organism evidence="10 11">
    <name type="scientific">Armillaria solidipes</name>
    <dbReference type="NCBI Taxonomy" id="1076256"/>
    <lineage>
        <taxon>Eukaryota</taxon>
        <taxon>Fungi</taxon>
        <taxon>Dikarya</taxon>
        <taxon>Basidiomycota</taxon>
        <taxon>Agaricomycotina</taxon>
        <taxon>Agaricomycetes</taxon>
        <taxon>Agaricomycetidae</taxon>
        <taxon>Agaricales</taxon>
        <taxon>Marasmiineae</taxon>
        <taxon>Physalacriaceae</taxon>
        <taxon>Armillaria</taxon>
    </lineage>
</organism>
<evidence type="ECO:0000256" key="5">
    <source>
        <dbReference type="ARBA" id="ARBA00022777"/>
    </source>
</evidence>
<keyword evidence="4" id="KW-0547">Nucleotide-binding</keyword>
<evidence type="ECO:0000256" key="3">
    <source>
        <dbReference type="ARBA" id="ARBA00022679"/>
    </source>
</evidence>
<evidence type="ECO:0000256" key="2">
    <source>
        <dbReference type="ARBA" id="ARBA00022527"/>
    </source>
</evidence>
<evidence type="ECO:0000313" key="10">
    <source>
        <dbReference type="EMBL" id="PBK60604.1"/>
    </source>
</evidence>
<protein>
    <submittedName>
        <fullName evidence="10">Kinase-like protein</fullName>
    </submittedName>
</protein>
<feature type="domain" description="Protein kinase" evidence="9">
    <location>
        <begin position="1"/>
        <end position="136"/>
    </location>
</feature>